<dbReference type="InterPro" id="IPR002197">
    <property type="entry name" value="HTH_Fis"/>
</dbReference>
<dbReference type="CDD" id="cd00130">
    <property type="entry name" value="PAS"/>
    <property type="match status" value="1"/>
</dbReference>
<dbReference type="Gene3D" id="3.30.450.20">
    <property type="entry name" value="PAS domain"/>
    <property type="match status" value="1"/>
</dbReference>
<keyword evidence="1" id="KW-0547">Nucleotide-binding</keyword>
<feature type="domain" description="Sigma-54 factor interaction" evidence="6">
    <location>
        <begin position="132"/>
        <end position="360"/>
    </location>
</feature>
<dbReference type="SUPFAM" id="SSF52540">
    <property type="entry name" value="P-loop containing nucleoside triphosphate hydrolases"/>
    <property type="match status" value="1"/>
</dbReference>
<dbReference type="InterPro" id="IPR027417">
    <property type="entry name" value="P-loop_NTPase"/>
</dbReference>
<dbReference type="Pfam" id="PF08448">
    <property type="entry name" value="PAS_4"/>
    <property type="match status" value="1"/>
</dbReference>
<dbReference type="PROSITE" id="PS00688">
    <property type="entry name" value="SIGMA54_INTERACT_3"/>
    <property type="match status" value="1"/>
</dbReference>
<dbReference type="FunFam" id="3.40.50.300:FF:000006">
    <property type="entry name" value="DNA-binding transcriptional regulator NtrC"/>
    <property type="match status" value="1"/>
</dbReference>
<comment type="caution">
    <text evidence="8">The sequence shown here is derived from an EMBL/GenBank/DDBJ whole genome shotgun (WGS) entry which is preliminary data.</text>
</comment>
<dbReference type="PROSITE" id="PS00675">
    <property type="entry name" value="SIGMA54_INTERACT_1"/>
    <property type="match status" value="1"/>
</dbReference>
<dbReference type="CDD" id="cd00009">
    <property type="entry name" value="AAA"/>
    <property type="match status" value="1"/>
</dbReference>
<dbReference type="AlphaFoldDB" id="A0A969PMQ3"/>
<dbReference type="PROSITE" id="PS00676">
    <property type="entry name" value="SIGMA54_INTERACT_2"/>
    <property type="match status" value="1"/>
</dbReference>
<keyword evidence="2" id="KW-0067">ATP-binding</keyword>
<dbReference type="Gene3D" id="1.10.8.60">
    <property type="match status" value="1"/>
</dbReference>
<evidence type="ECO:0000256" key="2">
    <source>
        <dbReference type="ARBA" id="ARBA00022840"/>
    </source>
</evidence>
<dbReference type="InterPro" id="IPR000014">
    <property type="entry name" value="PAS"/>
</dbReference>
<evidence type="ECO:0000259" key="6">
    <source>
        <dbReference type="PROSITE" id="PS50045"/>
    </source>
</evidence>
<dbReference type="InterPro" id="IPR025943">
    <property type="entry name" value="Sigma_54_int_dom_ATP-bd_2"/>
</dbReference>
<name>A0A969PMQ3_9BACI</name>
<dbReference type="EMBL" id="JAATHJ010000001">
    <property type="protein sequence ID" value="NJP36133.1"/>
    <property type="molecule type" value="Genomic_DNA"/>
</dbReference>
<keyword evidence="3" id="KW-0805">Transcription regulation</keyword>
<evidence type="ECO:0000313" key="8">
    <source>
        <dbReference type="EMBL" id="NJP36133.1"/>
    </source>
</evidence>
<dbReference type="Gene3D" id="1.10.10.60">
    <property type="entry name" value="Homeodomain-like"/>
    <property type="match status" value="1"/>
</dbReference>
<dbReference type="InterPro" id="IPR058031">
    <property type="entry name" value="AAA_lid_NorR"/>
</dbReference>
<dbReference type="RefSeq" id="WP_168004551.1">
    <property type="nucleotide sequence ID" value="NZ_JAATHJ010000001.1"/>
</dbReference>
<dbReference type="Pfam" id="PF00158">
    <property type="entry name" value="Sigma54_activat"/>
    <property type="match status" value="1"/>
</dbReference>
<dbReference type="InterPro" id="IPR002078">
    <property type="entry name" value="Sigma_54_int"/>
</dbReference>
<evidence type="ECO:0000256" key="5">
    <source>
        <dbReference type="ARBA" id="ARBA00023163"/>
    </source>
</evidence>
<dbReference type="InterPro" id="IPR025944">
    <property type="entry name" value="Sigma_54_int_dom_CS"/>
</dbReference>
<dbReference type="InterPro" id="IPR035965">
    <property type="entry name" value="PAS-like_dom_sf"/>
</dbReference>
<evidence type="ECO:0000256" key="3">
    <source>
        <dbReference type="ARBA" id="ARBA00023015"/>
    </source>
</evidence>
<dbReference type="PANTHER" id="PTHR32071:SF74">
    <property type="entry name" value="TRANSCRIPTIONAL ACTIVATOR ROCR"/>
    <property type="match status" value="1"/>
</dbReference>
<evidence type="ECO:0000259" key="7">
    <source>
        <dbReference type="PROSITE" id="PS50112"/>
    </source>
</evidence>
<sequence>MYEKLMEEIDVGVHAIDTDGRTIMYNRKLSEIENMDPEEVIGQPIREVFRFTDDGGSTLHRAMAEGKEARNEKQTYMNKRGVEITTINHTFPVRDGESIIGALEVTKDITRLERLVQENMRNGSRRYSFEDIIGVSPALKEVIDHARRAVRTTSSVLIVGETGTGKELFAQSIHNGSSRSPGPFISQNCAALPESLIEGILFGTVKGAFTGAENRLGLFEQAEGGTLLLDELNSLSPDLQSRLLRVIQEKSVRRIGAQEEKKIDVRLIATMNEDPIDAVTEGRLRKDLYYRLSVVALFVPPLRERMEDLPVLTDFFITKYNDLFQMDVQGVSAQTEGLLTDYHWPGNVRELEHVIEGAMNMMTEEDRIEVRHLPLHFQKKRRREAIVPEPAAVENITLKDYLHEAERRFVLEQLERHRFKIQETAETLGLSRQSLQYRMKKLGIRKTMR</sequence>
<protein>
    <submittedName>
        <fullName evidence="8">Sigma 54-interacting transcriptional regulator</fullName>
    </submittedName>
</protein>
<evidence type="ECO:0000256" key="1">
    <source>
        <dbReference type="ARBA" id="ARBA00022741"/>
    </source>
</evidence>
<dbReference type="InterPro" id="IPR009057">
    <property type="entry name" value="Homeodomain-like_sf"/>
</dbReference>
<dbReference type="GO" id="GO:0006355">
    <property type="term" value="P:regulation of DNA-templated transcription"/>
    <property type="evidence" value="ECO:0007669"/>
    <property type="project" value="InterPro"/>
</dbReference>
<proteinExistence type="predicted"/>
<keyword evidence="4" id="KW-0238">DNA-binding</keyword>
<dbReference type="PANTHER" id="PTHR32071">
    <property type="entry name" value="TRANSCRIPTIONAL REGULATORY PROTEIN"/>
    <property type="match status" value="1"/>
</dbReference>
<dbReference type="InterPro" id="IPR025662">
    <property type="entry name" value="Sigma_54_int_dom_ATP-bd_1"/>
</dbReference>
<dbReference type="Proteomes" id="UP000752012">
    <property type="component" value="Unassembled WGS sequence"/>
</dbReference>
<evidence type="ECO:0000313" key="9">
    <source>
        <dbReference type="Proteomes" id="UP000752012"/>
    </source>
</evidence>
<dbReference type="GO" id="GO:0043565">
    <property type="term" value="F:sequence-specific DNA binding"/>
    <property type="evidence" value="ECO:0007669"/>
    <property type="project" value="InterPro"/>
</dbReference>
<dbReference type="PRINTS" id="PR01590">
    <property type="entry name" value="HTHFIS"/>
</dbReference>
<evidence type="ECO:0000256" key="4">
    <source>
        <dbReference type="ARBA" id="ARBA00023125"/>
    </source>
</evidence>
<dbReference type="NCBIfam" id="TIGR00229">
    <property type="entry name" value="sensory_box"/>
    <property type="match status" value="1"/>
</dbReference>
<dbReference type="SUPFAM" id="SSF55785">
    <property type="entry name" value="PYP-like sensor domain (PAS domain)"/>
    <property type="match status" value="1"/>
</dbReference>
<accession>A0A969PMQ3</accession>
<feature type="domain" description="PAS" evidence="7">
    <location>
        <begin position="1"/>
        <end position="49"/>
    </location>
</feature>
<dbReference type="PROSITE" id="PS50045">
    <property type="entry name" value="SIGMA54_INTERACT_4"/>
    <property type="match status" value="1"/>
</dbReference>
<reference evidence="8 9" key="1">
    <citation type="submission" date="2020-03" db="EMBL/GenBank/DDBJ databases">
        <title>Assessment of the enzymatic potential of alkaline-tolerant lipase obtained from Bacillus luteus H11 (technogenic soil) for the bioremediation of saline soils contaminated with petroleum substances.</title>
        <authorList>
            <person name="Kalwasinska A."/>
        </authorList>
    </citation>
    <scope>NUCLEOTIDE SEQUENCE [LARGE SCALE GENOMIC DNA]</scope>
    <source>
        <strain evidence="8 9">H11</strain>
    </source>
</reference>
<gene>
    <name evidence="8" type="ORF">HCN83_00840</name>
</gene>
<dbReference type="Gene3D" id="3.40.50.300">
    <property type="entry name" value="P-loop containing nucleotide triphosphate hydrolases"/>
    <property type="match status" value="1"/>
</dbReference>
<dbReference type="InterPro" id="IPR003593">
    <property type="entry name" value="AAA+_ATPase"/>
</dbReference>
<dbReference type="Pfam" id="PF02954">
    <property type="entry name" value="HTH_8"/>
    <property type="match status" value="1"/>
</dbReference>
<dbReference type="SUPFAM" id="SSF46689">
    <property type="entry name" value="Homeodomain-like"/>
    <property type="match status" value="1"/>
</dbReference>
<dbReference type="PROSITE" id="PS50112">
    <property type="entry name" value="PAS"/>
    <property type="match status" value="1"/>
</dbReference>
<dbReference type="InterPro" id="IPR013656">
    <property type="entry name" value="PAS_4"/>
</dbReference>
<dbReference type="GO" id="GO:0005524">
    <property type="term" value="F:ATP binding"/>
    <property type="evidence" value="ECO:0007669"/>
    <property type="project" value="UniProtKB-KW"/>
</dbReference>
<organism evidence="8 9">
    <name type="scientific">Alkalicoccus luteus</name>
    <dbReference type="NCBI Taxonomy" id="1237094"/>
    <lineage>
        <taxon>Bacteria</taxon>
        <taxon>Bacillati</taxon>
        <taxon>Bacillota</taxon>
        <taxon>Bacilli</taxon>
        <taxon>Bacillales</taxon>
        <taxon>Bacillaceae</taxon>
        <taxon>Alkalicoccus</taxon>
    </lineage>
</organism>
<keyword evidence="9" id="KW-1185">Reference proteome</keyword>
<dbReference type="SMART" id="SM00382">
    <property type="entry name" value="AAA"/>
    <property type="match status" value="1"/>
</dbReference>
<dbReference type="Pfam" id="PF25601">
    <property type="entry name" value="AAA_lid_14"/>
    <property type="match status" value="1"/>
</dbReference>
<keyword evidence="5" id="KW-0804">Transcription</keyword>